<feature type="region of interest" description="Disordered" evidence="1">
    <location>
        <begin position="1"/>
        <end position="31"/>
    </location>
</feature>
<evidence type="ECO:0000313" key="4">
    <source>
        <dbReference type="Proteomes" id="UP000023152"/>
    </source>
</evidence>
<feature type="domain" description="Small nuclear ribonucleoprotein Prp3 C-terminal" evidence="2">
    <location>
        <begin position="1"/>
        <end position="79"/>
    </location>
</feature>
<name>X6MPA5_RETFI</name>
<gene>
    <name evidence="3" type="ORF">RFI_21532</name>
</gene>
<dbReference type="Proteomes" id="UP000023152">
    <property type="component" value="Unassembled WGS sequence"/>
</dbReference>
<dbReference type="GO" id="GO:0046540">
    <property type="term" value="C:U4/U6 x U5 tri-snRNP complex"/>
    <property type="evidence" value="ECO:0007669"/>
    <property type="project" value="InterPro"/>
</dbReference>
<dbReference type="AlphaFoldDB" id="X6MPA5"/>
<proteinExistence type="predicted"/>
<dbReference type="GO" id="GO:0000398">
    <property type="term" value="P:mRNA splicing, via spliceosome"/>
    <property type="evidence" value="ECO:0007669"/>
    <property type="project" value="InterPro"/>
</dbReference>
<evidence type="ECO:0000256" key="1">
    <source>
        <dbReference type="SAM" id="MobiDB-lite"/>
    </source>
</evidence>
<comment type="caution">
    <text evidence="3">The sequence shown here is derived from an EMBL/GenBank/DDBJ whole genome shotgun (WGS) entry which is preliminary data.</text>
</comment>
<evidence type="ECO:0000313" key="3">
    <source>
        <dbReference type="EMBL" id="ETO15833.1"/>
    </source>
</evidence>
<evidence type="ECO:0000259" key="2">
    <source>
        <dbReference type="Pfam" id="PF06544"/>
    </source>
</evidence>
<protein>
    <recommendedName>
        <fullName evidence="2">Small nuclear ribonucleoprotein Prp3 C-terminal domain-containing protein</fullName>
    </recommendedName>
</protein>
<dbReference type="PANTHER" id="PTHR14212">
    <property type="entry name" value="U4/U6-ASSOCIATED RNA SPLICING FACTOR-RELATED"/>
    <property type="match status" value="1"/>
</dbReference>
<dbReference type="EMBL" id="ASPP01018764">
    <property type="protein sequence ID" value="ETO15833.1"/>
    <property type="molecule type" value="Genomic_DNA"/>
</dbReference>
<dbReference type="Pfam" id="PF06544">
    <property type="entry name" value="Prp3_C"/>
    <property type="match status" value="1"/>
</dbReference>
<sequence>MLNRIKWKESNSNFGDGHNEAPSENNENNTQNTNFCKLAWTGIVPKKSFDGFLLKKFETESEAKTFVKLYGVSQYWDSAVTALNTERELHIPPKWDADHALKTE</sequence>
<dbReference type="InterPro" id="IPR010541">
    <property type="entry name" value="Prp3_C"/>
</dbReference>
<organism evidence="3 4">
    <name type="scientific">Reticulomyxa filosa</name>
    <dbReference type="NCBI Taxonomy" id="46433"/>
    <lineage>
        <taxon>Eukaryota</taxon>
        <taxon>Sar</taxon>
        <taxon>Rhizaria</taxon>
        <taxon>Retaria</taxon>
        <taxon>Foraminifera</taxon>
        <taxon>Monothalamids</taxon>
        <taxon>Reticulomyxidae</taxon>
        <taxon>Reticulomyxa</taxon>
    </lineage>
</organism>
<reference evidence="3 4" key="1">
    <citation type="journal article" date="2013" name="Curr. Biol.">
        <title>The Genome of the Foraminiferan Reticulomyxa filosa.</title>
        <authorList>
            <person name="Glockner G."/>
            <person name="Hulsmann N."/>
            <person name="Schleicher M."/>
            <person name="Noegel A.A."/>
            <person name="Eichinger L."/>
            <person name="Gallinger C."/>
            <person name="Pawlowski J."/>
            <person name="Sierra R."/>
            <person name="Euteneuer U."/>
            <person name="Pillet L."/>
            <person name="Moustafa A."/>
            <person name="Platzer M."/>
            <person name="Groth M."/>
            <person name="Szafranski K."/>
            <person name="Schliwa M."/>
        </authorList>
    </citation>
    <scope>NUCLEOTIDE SEQUENCE [LARGE SCALE GENOMIC DNA]</scope>
</reference>
<accession>X6MPA5</accession>
<keyword evidence="4" id="KW-1185">Reference proteome</keyword>
<dbReference type="PANTHER" id="PTHR14212:SF0">
    <property type="entry name" value="U4_U6 SMALL NUCLEAR RIBONUCLEOPROTEIN PRP3"/>
    <property type="match status" value="1"/>
</dbReference>
<dbReference type="InterPro" id="IPR027104">
    <property type="entry name" value="Prp3"/>
</dbReference>